<dbReference type="GeneID" id="25903508"/>
<sequence length="206" mass="22986">MMAAATPTNVSATWKQELSDSERQQAVQTLQDVIKRMVPSEGDVDETKTEHTLGLSWEDAIYNQAESKDHYNQLITETVANGQVLLAQGIKEENQASAQTSKPSDPDTVLETKEGTLGEVAMPAPPAPKKMYMRLEIAEGQTFTREQSIEILKQLKFRNMLSVELCAQLHTDLTDLDGKREEMDVKEYETKMTSIVQNALKASSTH</sequence>
<evidence type="ECO:0000256" key="3">
    <source>
        <dbReference type="SAM" id="MobiDB-lite"/>
    </source>
</evidence>
<dbReference type="Pfam" id="PF16987">
    <property type="entry name" value="KIX_2"/>
    <property type="match status" value="1"/>
</dbReference>
<accession>A0A0L0G7D3</accession>
<dbReference type="InterPro" id="IPR036529">
    <property type="entry name" value="KIX_dom_sf"/>
</dbReference>
<gene>
    <name evidence="5" type="ORF">SARC_03004</name>
</gene>
<dbReference type="Gene3D" id="1.10.246.20">
    <property type="entry name" value="Coactivator CBP, KIX domain"/>
    <property type="match status" value="1"/>
</dbReference>
<comment type="subcellular location">
    <subcellularLocation>
        <location evidence="1">Nucleus</location>
    </subcellularLocation>
</comment>
<dbReference type="RefSeq" id="XP_014158698.1">
    <property type="nucleotide sequence ID" value="XM_014303223.1"/>
</dbReference>
<dbReference type="GO" id="GO:0003712">
    <property type="term" value="F:transcription coregulator activity"/>
    <property type="evidence" value="ECO:0007669"/>
    <property type="project" value="InterPro"/>
</dbReference>
<organism evidence="5 6">
    <name type="scientific">Sphaeroforma arctica JP610</name>
    <dbReference type="NCBI Taxonomy" id="667725"/>
    <lineage>
        <taxon>Eukaryota</taxon>
        <taxon>Ichthyosporea</taxon>
        <taxon>Ichthyophonida</taxon>
        <taxon>Sphaeroforma</taxon>
    </lineage>
</organism>
<keyword evidence="2" id="KW-0539">Nucleus</keyword>
<dbReference type="Proteomes" id="UP000054560">
    <property type="component" value="Unassembled WGS sequence"/>
</dbReference>
<dbReference type="AlphaFoldDB" id="A0A0L0G7D3"/>
<dbReference type="GO" id="GO:0006355">
    <property type="term" value="P:regulation of DNA-templated transcription"/>
    <property type="evidence" value="ECO:0007669"/>
    <property type="project" value="InterPro"/>
</dbReference>
<feature type="domain" description="Mediator complex subunit 15 KIX" evidence="4">
    <location>
        <begin position="12"/>
        <end position="80"/>
    </location>
</feature>
<reference evidence="5 6" key="1">
    <citation type="submission" date="2011-02" db="EMBL/GenBank/DDBJ databases">
        <title>The Genome Sequence of Sphaeroforma arctica JP610.</title>
        <authorList>
            <consortium name="The Broad Institute Genome Sequencing Platform"/>
            <person name="Russ C."/>
            <person name="Cuomo C."/>
            <person name="Young S.K."/>
            <person name="Zeng Q."/>
            <person name="Gargeya S."/>
            <person name="Alvarado L."/>
            <person name="Berlin A."/>
            <person name="Chapman S.B."/>
            <person name="Chen Z."/>
            <person name="Freedman E."/>
            <person name="Gellesch M."/>
            <person name="Goldberg J."/>
            <person name="Griggs A."/>
            <person name="Gujja S."/>
            <person name="Heilman E."/>
            <person name="Heiman D."/>
            <person name="Howarth C."/>
            <person name="Mehta T."/>
            <person name="Neiman D."/>
            <person name="Pearson M."/>
            <person name="Roberts A."/>
            <person name="Saif S."/>
            <person name="Shea T."/>
            <person name="Shenoy N."/>
            <person name="Sisk P."/>
            <person name="Stolte C."/>
            <person name="Sykes S."/>
            <person name="White J."/>
            <person name="Yandava C."/>
            <person name="Burger G."/>
            <person name="Gray M.W."/>
            <person name="Holland P.W.H."/>
            <person name="King N."/>
            <person name="Lang F.B.F."/>
            <person name="Roger A.J."/>
            <person name="Ruiz-Trillo I."/>
            <person name="Haas B."/>
            <person name="Nusbaum C."/>
            <person name="Birren B."/>
        </authorList>
    </citation>
    <scope>NUCLEOTIDE SEQUENCE [LARGE SCALE GENOMIC DNA]</scope>
    <source>
        <strain evidence="5 6">JP610</strain>
    </source>
</reference>
<feature type="region of interest" description="Disordered" evidence="3">
    <location>
        <begin position="1"/>
        <end position="25"/>
    </location>
</feature>
<dbReference type="InterPro" id="IPR036546">
    <property type="entry name" value="MED15_KIX"/>
</dbReference>
<evidence type="ECO:0000313" key="5">
    <source>
        <dbReference type="EMBL" id="KNC84796.1"/>
    </source>
</evidence>
<evidence type="ECO:0000313" key="6">
    <source>
        <dbReference type="Proteomes" id="UP000054560"/>
    </source>
</evidence>
<keyword evidence="6" id="KW-1185">Reference proteome</keyword>
<dbReference type="EMBL" id="KQ241740">
    <property type="protein sequence ID" value="KNC84796.1"/>
    <property type="molecule type" value="Genomic_DNA"/>
</dbReference>
<proteinExistence type="predicted"/>
<name>A0A0L0G7D3_9EUKA</name>
<feature type="compositionally biased region" description="Polar residues" evidence="3">
    <location>
        <begin position="1"/>
        <end position="16"/>
    </location>
</feature>
<evidence type="ECO:0000256" key="2">
    <source>
        <dbReference type="ARBA" id="ARBA00023242"/>
    </source>
</evidence>
<evidence type="ECO:0000259" key="4">
    <source>
        <dbReference type="Pfam" id="PF16987"/>
    </source>
</evidence>
<dbReference type="GO" id="GO:0005634">
    <property type="term" value="C:nucleus"/>
    <property type="evidence" value="ECO:0007669"/>
    <property type="project" value="UniProtKB-SubCell"/>
</dbReference>
<protein>
    <recommendedName>
        <fullName evidence="4">Mediator complex subunit 15 KIX domain-containing protein</fullName>
    </recommendedName>
</protein>
<evidence type="ECO:0000256" key="1">
    <source>
        <dbReference type="ARBA" id="ARBA00004123"/>
    </source>
</evidence>